<keyword evidence="1 2" id="KW-0560">Oxidoreductase</keyword>
<dbReference type="InterPro" id="IPR036291">
    <property type="entry name" value="NAD(P)-bd_dom_sf"/>
</dbReference>
<comment type="similarity">
    <text evidence="2">Belongs to the D-isomer specific 2-hydroxyacid dehydrogenase family.</text>
</comment>
<dbReference type="Pfam" id="PF02826">
    <property type="entry name" value="2-Hacid_dh_C"/>
    <property type="match status" value="1"/>
</dbReference>
<dbReference type="SUPFAM" id="SSF51735">
    <property type="entry name" value="NAD(P)-binding Rossmann-fold domains"/>
    <property type="match status" value="1"/>
</dbReference>
<reference evidence="5 6" key="1">
    <citation type="submission" date="2021-02" db="EMBL/GenBank/DDBJ databases">
        <title>Characterization of Marinitoga sp. nov. str. BP5-C20A.</title>
        <authorList>
            <person name="Erauso G."/>
            <person name="Postec A."/>
        </authorList>
    </citation>
    <scope>NUCLEOTIDE SEQUENCE [LARGE SCALE GENOMIC DNA]</scope>
    <source>
        <strain evidence="5 6">BP5-C20A</strain>
    </source>
</reference>
<proteinExistence type="inferred from homology"/>
<dbReference type="EMBL" id="CP069362">
    <property type="protein sequence ID" value="WGS64765.1"/>
    <property type="molecule type" value="Genomic_DNA"/>
</dbReference>
<dbReference type="Pfam" id="PF00389">
    <property type="entry name" value="2-Hacid_dh"/>
    <property type="match status" value="1"/>
</dbReference>
<evidence type="ECO:0000256" key="2">
    <source>
        <dbReference type="RuleBase" id="RU003719"/>
    </source>
</evidence>
<dbReference type="PANTHER" id="PTHR10996:SF283">
    <property type="entry name" value="GLYOXYLATE_HYDROXYPYRUVATE REDUCTASE B"/>
    <property type="match status" value="1"/>
</dbReference>
<dbReference type="CDD" id="cd12165">
    <property type="entry name" value="2-Hacid_dh_6"/>
    <property type="match status" value="1"/>
</dbReference>
<sequence>MKLLFLHKHNSYWDKKINELKKHFSEIEIIFPGKHKKTKEELLEIADGIIGGFITEKELEIAKNLKIIFVPFAGVEQLPMQKLKEKKVIISNAHGNGKYVAERAVALALTLLGKIVPFHNDLKKGIWHGFTVGESIFDSWTSIQGMNIGILGFGSIGQNIAKFLKNFDTHIYILKNKKIDYLPKNVDKVYYDIDKILNDSEMIFLTLPLTEKTYEIIDEKRLMKMKGKYLINVGRGRLIHEEGLYRAIQKNILKGVALDVWFNYPTTNNKNIMPSRFPIWEFNNVVLSPHVGGYSYHATTAGIDYTIENIKNYLKFGVPLSIVDYDKKY</sequence>
<name>A0ABY8PQ84_9BACT</name>
<feature type="domain" description="D-isomer specific 2-hydroxyacid dehydrogenase NAD-binding" evidence="4">
    <location>
        <begin position="105"/>
        <end position="292"/>
    </location>
</feature>
<dbReference type="InterPro" id="IPR006139">
    <property type="entry name" value="D-isomer_2_OHA_DH_cat_dom"/>
</dbReference>
<dbReference type="Gene3D" id="3.40.50.720">
    <property type="entry name" value="NAD(P)-binding Rossmann-like Domain"/>
    <property type="match status" value="2"/>
</dbReference>
<dbReference type="InterPro" id="IPR050223">
    <property type="entry name" value="D-isomer_2-hydroxyacid_DH"/>
</dbReference>
<dbReference type="PANTHER" id="PTHR10996">
    <property type="entry name" value="2-HYDROXYACID DEHYDROGENASE-RELATED"/>
    <property type="match status" value="1"/>
</dbReference>
<dbReference type="Proteomes" id="UP001232493">
    <property type="component" value="Chromosome"/>
</dbReference>
<evidence type="ECO:0000259" key="4">
    <source>
        <dbReference type="Pfam" id="PF02826"/>
    </source>
</evidence>
<evidence type="ECO:0000256" key="1">
    <source>
        <dbReference type="ARBA" id="ARBA00023002"/>
    </source>
</evidence>
<evidence type="ECO:0000313" key="6">
    <source>
        <dbReference type="Proteomes" id="UP001232493"/>
    </source>
</evidence>
<keyword evidence="6" id="KW-1185">Reference proteome</keyword>
<evidence type="ECO:0000313" key="5">
    <source>
        <dbReference type="EMBL" id="WGS64765.1"/>
    </source>
</evidence>
<evidence type="ECO:0000259" key="3">
    <source>
        <dbReference type="Pfam" id="PF00389"/>
    </source>
</evidence>
<dbReference type="SUPFAM" id="SSF52283">
    <property type="entry name" value="Formate/glycerate dehydrogenase catalytic domain-like"/>
    <property type="match status" value="1"/>
</dbReference>
<organism evidence="5 6">
    <name type="scientific">Marinitoga aeolica</name>
    <dbReference type="NCBI Taxonomy" id="2809031"/>
    <lineage>
        <taxon>Bacteria</taxon>
        <taxon>Thermotogati</taxon>
        <taxon>Thermotogota</taxon>
        <taxon>Thermotogae</taxon>
        <taxon>Petrotogales</taxon>
        <taxon>Petrotogaceae</taxon>
        <taxon>Marinitoga</taxon>
    </lineage>
</organism>
<dbReference type="RefSeq" id="WP_280998646.1">
    <property type="nucleotide sequence ID" value="NZ_CP069362.1"/>
</dbReference>
<protein>
    <submittedName>
        <fullName evidence="5">Hydroxyacid dehydrogenase</fullName>
    </submittedName>
</protein>
<dbReference type="InterPro" id="IPR006140">
    <property type="entry name" value="D-isomer_DH_NAD-bd"/>
</dbReference>
<gene>
    <name evidence="5" type="ORF">JRV97_10455</name>
</gene>
<feature type="domain" description="D-isomer specific 2-hydroxyacid dehydrogenase catalytic" evidence="3">
    <location>
        <begin position="16"/>
        <end position="323"/>
    </location>
</feature>
<accession>A0ABY8PQ84</accession>